<reference evidence="2" key="1">
    <citation type="journal article" date="2014" name="Int. J. Syst. Evol. Microbiol.">
        <title>Complete genome sequence of Corynebacterium casei LMG S-19264T (=DSM 44701T), isolated from a smear-ripened cheese.</title>
        <authorList>
            <consortium name="US DOE Joint Genome Institute (JGI-PGF)"/>
            <person name="Walter F."/>
            <person name="Albersmeier A."/>
            <person name="Kalinowski J."/>
            <person name="Ruckert C."/>
        </authorList>
    </citation>
    <scope>NUCLEOTIDE SEQUENCE</scope>
    <source>
        <strain evidence="2">NBRC 101628</strain>
    </source>
</reference>
<keyword evidence="3" id="KW-1185">Reference proteome</keyword>
<dbReference type="AlphaFoldDB" id="A0AA37W1K4"/>
<sequence>MPRGPRHIIANVPVHIIHRGNNRQTIFHNAKDHAVYHKWLGEALAESKCTLHAFCLMPNHTHLLITPPSKHALAKCMKKLSQIYAMYYNREYHRCGVFWESRYKHKIIEDEQYLMTCYRYIELNPVRAGMVSNPSHYRWSSHRFNAHNQSHPFVKPHPIFRDIDTDLDERALWYRQTFGDFIGPNELEYIEIF</sequence>
<dbReference type="GO" id="GO:0003677">
    <property type="term" value="F:DNA binding"/>
    <property type="evidence" value="ECO:0007669"/>
    <property type="project" value="InterPro"/>
</dbReference>
<dbReference type="PANTHER" id="PTHR34322">
    <property type="entry name" value="TRANSPOSASE, Y1_TNP DOMAIN-CONTAINING"/>
    <property type="match status" value="1"/>
</dbReference>
<dbReference type="InterPro" id="IPR002686">
    <property type="entry name" value="Transposase_17"/>
</dbReference>
<dbReference type="GO" id="GO:0004803">
    <property type="term" value="F:transposase activity"/>
    <property type="evidence" value="ECO:0007669"/>
    <property type="project" value="InterPro"/>
</dbReference>
<comment type="caution">
    <text evidence="2">The sequence shown here is derived from an EMBL/GenBank/DDBJ whole genome shotgun (WGS) entry which is preliminary data.</text>
</comment>
<gene>
    <name evidence="2" type="ORF">GCM10007895_22040</name>
</gene>
<dbReference type="EMBL" id="BSNC01000005">
    <property type="protein sequence ID" value="GLP96898.1"/>
    <property type="molecule type" value="Genomic_DNA"/>
</dbReference>
<dbReference type="GO" id="GO:0006313">
    <property type="term" value="P:DNA transposition"/>
    <property type="evidence" value="ECO:0007669"/>
    <property type="project" value="InterPro"/>
</dbReference>
<reference evidence="2" key="2">
    <citation type="submission" date="2023-01" db="EMBL/GenBank/DDBJ databases">
        <title>Draft genome sequence of Paraferrimonas sedimenticola strain NBRC 101628.</title>
        <authorList>
            <person name="Sun Q."/>
            <person name="Mori K."/>
        </authorList>
    </citation>
    <scope>NUCLEOTIDE SEQUENCE</scope>
    <source>
        <strain evidence="2">NBRC 101628</strain>
    </source>
</reference>
<dbReference type="SMART" id="SM01321">
    <property type="entry name" value="Y1_Tnp"/>
    <property type="match status" value="1"/>
</dbReference>
<evidence type="ECO:0000259" key="1">
    <source>
        <dbReference type="SMART" id="SM01321"/>
    </source>
</evidence>
<dbReference type="RefSeq" id="WP_095504209.1">
    <property type="nucleotide sequence ID" value="NZ_BSNC01000005.1"/>
</dbReference>
<dbReference type="Pfam" id="PF01797">
    <property type="entry name" value="Y1_Tnp"/>
    <property type="match status" value="1"/>
</dbReference>
<dbReference type="Gene3D" id="3.30.70.1290">
    <property type="entry name" value="Transposase IS200-like"/>
    <property type="match status" value="1"/>
</dbReference>
<feature type="domain" description="Transposase IS200-like" evidence="1">
    <location>
        <begin position="9"/>
        <end position="124"/>
    </location>
</feature>
<dbReference type="PANTHER" id="PTHR34322:SF2">
    <property type="entry name" value="TRANSPOSASE IS200-LIKE DOMAIN-CONTAINING PROTEIN"/>
    <property type="match status" value="1"/>
</dbReference>
<dbReference type="SUPFAM" id="SSF143422">
    <property type="entry name" value="Transposase IS200-like"/>
    <property type="match status" value="1"/>
</dbReference>
<organism evidence="2 3">
    <name type="scientific">Paraferrimonas sedimenticola</name>
    <dbReference type="NCBI Taxonomy" id="375674"/>
    <lineage>
        <taxon>Bacteria</taxon>
        <taxon>Pseudomonadati</taxon>
        <taxon>Pseudomonadota</taxon>
        <taxon>Gammaproteobacteria</taxon>
        <taxon>Alteromonadales</taxon>
        <taxon>Ferrimonadaceae</taxon>
        <taxon>Paraferrimonas</taxon>
    </lineage>
</organism>
<name>A0AA37W1K4_9GAMM</name>
<accession>A0AA37W1K4</accession>
<evidence type="ECO:0000313" key="3">
    <source>
        <dbReference type="Proteomes" id="UP001161422"/>
    </source>
</evidence>
<proteinExistence type="predicted"/>
<dbReference type="Proteomes" id="UP001161422">
    <property type="component" value="Unassembled WGS sequence"/>
</dbReference>
<dbReference type="InterPro" id="IPR036515">
    <property type="entry name" value="Transposase_17_sf"/>
</dbReference>
<evidence type="ECO:0000313" key="2">
    <source>
        <dbReference type="EMBL" id="GLP96898.1"/>
    </source>
</evidence>
<protein>
    <submittedName>
        <fullName evidence="2">Transposase</fullName>
    </submittedName>
</protein>